<sequence>MSPSARNLLLSNAATLVAALVLDWNVGWLLWAYWIQSVIVGYYARKRMLSLREFSTQGFTSGDQPVPENEEGKRSTARFFVLHYGFFHLAYLAFLFAEHRVSAAFDWLVLVACGVSFALSQRRTYEDQHAADLRGRPNLGALMFTPYLRVLPMHLTIIFGAGGHGTAALLLFTALKTASDLGLDAIDRRMAQNAARKRPTLGAGDTAGDGEP</sequence>
<dbReference type="Pfam" id="PF20108">
    <property type="entry name" value="DUF6498"/>
    <property type="match status" value="1"/>
</dbReference>
<dbReference type="EMBL" id="QTSU01000001">
    <property type="protein sequence ID" value="RDZ29538.1"/>
    <property type="molecule type" value="Genomic_DNA"/>
</dbReference>
<dbReference type="Proteomes" id="UP000264492">
    <property type="component" value="Unassembled WGS sequence"/>
</dbReference>
<dbReference type="InterPro" id="IPR045466">
    <property type="entry name" value="DUF6498"/>
</dbReference>
<reference evidence="2 3" key="1">
    <citation type="submission" date="2018-08" db="EMBL/GenBank/DDBJ databases">
        <title>Lysobacter sp. zong2l5, whole genome shotgun sequence.</title>
        <authorList>
            <person name="Zhang X."/>
            <person name="Feng G."/>
            <person name="Zhu H."/>
        </authorList>
    </citation>
    <scope>NUCLEOTIDE SEQUENCE [LARGE SCALE GENOMIC DNA]</scope>
    <source>
        <strain evidence="3">zong2l5</strain>
    </source>
</reference>
<proteinExistence type="predicted"/>
<evidence type="ECO:0000313" key="3">
    <source>
        <dbReference type="Proteomes" id="UP000264492"/>
    </source>
</evidence>
<dbReference type="RefSeq" id="WP_115858976.1">
    <property type="nucleotide sequence ID" value="NZ_QTSU01000001.1"/>
</dbReference>
<accession>A0A371K6P2</accession>
<evidence type="ECO:0000256" key="1">
    <source>
        <dbReference type="SAM" id="Phobius"/>
    </source>
</evidence>
<keyword evidence="1" id="KW-0472">Membrane</keyword>
<feature type="transmembrane region" description="Helical" evidence="1">
    <location>
        <begin position="79"/>
        <end position="97"/>
    </location>
</feature>
<protein>
    <submittedName>
        <fullName evidence="2">Uncharacterized protein</fullName>
    </submittedName>
</protein>
<evidence type="ECO:0000313" key="2">
    <source>
        <dbReference type="EMBL" id="RDZ29538.1"/>
    </source>
</evidence>
<organism evidence="2 3">
    <name type="scientific">Lysobacter silvisoli</name>
    <dbReference type="NCBI Taxonomy" id="2293254"/>
    <lineage>
        <taxon>Bacteria</taxon>
        <taxon>Pseudomonadati</taxon>
        <taxon>Pseudomonadota</taxon>
        <taxon>Gammaproteobacteria</taxon>
        <taxon>Lysobacterales</taxon>
        <taxon>Lysobacteraceae</taxon>
        <taxon>Lysobacter</taxon>
    </lineage>
</organism>
<dbReference type="OrthoDB" id="5984940at2"/>
<name>A0A371K6P2_9GAMM</name>
<keyword evidence="1" id="KW-0812">Transmembrane</keyword>
<keyword evidence="3" id="KW-1185">Reference proteome</keyword>
<dbReference type="AlphaFoldDB" id="A0A371K6P2"/>
<comment type="caution">
    <text evidence="2">The sequence shown here is derived from an EMBL/GenBank/DDBJ whole genome shotgun (WGS) entry which is preliminary data.</text>
</comment>
<gene>
    <name evidence="2" type="ORF">DX914_10820</name>
</gene>
<feature type="transmembrane region" description="Helical" evidence="1">
    <location>
        <begin position="26"/>
        <end position="44"/>
    </location>
</feature>
<feature type="transmembrane region" description="Helical" evidence="1">
    <location>
        <begin position="141"/>
        <end position="161"/>
    </location>
</feature>
<keyword evidence="1" id="KW-1133">Transmembrane helix</keyword>